<evidence type="ECO:0000313" key="3">
    <source>
        <dbReference type="EMBL" id="GGC12823.1"/>
    </source>
</evidence>
<gene>
    <name evidence="3" type="ORF">GCM10011386_00570</name>
</gene>
<evidence type="ECO:0000256" key="1">
    <source>
        <dbReference type="SAM" id="SignalP"/>
    </source>
</evidence>
<comment type="caution">
    <text evidence="3">The sequence shown here is derived from an EMBL/GenBank/DDBJ whole genome shotgun (WGS) entry which is preliminary data.</text>
</comment>
<evidence type="ECO:0000313" key="4">
    <source>
        <dbReference type="Proteomes" id="UP000597338"/>
    </source>
</evidence>
<feature type="chain" id="PRO_5045590326" description="DUF5777 domain-containing protein" evidence="1">
    <location>
        <begin position="23"/>
        <end position="292"/>
    </location>
</feature>
<proteinExistence type="predicted"/>
<dbReference type="InterPro" id="IPR045916">
    <property type="entry name" value="DUF5777"/>
</dbReference>
<dbReference type="EMBL" id="BMIK01000001">
    <property type="protein sequence ID" value="GGC12823.1"/>
    <property type="molecule type" value="Genomic_DNA"/>
</dbReference>
<sequence length="292" mass="33110">MKRYLYYLLVFSALLLTLPASAQEQDTIGFDEDLSYLDDLNNQVTATFKTTRIANAHTVEQCKAGVLDLRINHRFGRLSDGLYNFLGLDNAVTRIGFDYGITDYLMTGIGRSTLNKEYDGFAKIRVLRQTKTAVPVTVNYLAGVYLVTEKNSVENLSFFNRVTYLHQLLVARKFNEKLSLQLMPTLLHFNMTSAASEKNTLGALGFGGRYKISKRTALTVEYYYVPEPFKREKNVDPLTIGLDIETGGHVFQLFFSNASGISERSLFTNTLSKWEKGQLHFGFNISRVFTLH</sequence>
<accession>A0ABQ1L0F4</accession>
<feature type="domain" description="DUF5777" evidence="2">
    <location>
        <begin position="48"/>
        <end position="289"/>
    </location>
</feature>
<reference evidence="4" key="1">
    <citation type="journal article" date="2019" name="Int. J. Syst. Evol. Microbiol.">
        <title>The Global Catalogue of Microorganisms (GCM) 10K type strain sequencing project: providing services to taxonomists for standard genome sequencing and annotation.</title>
        <authorList>
            <consortium name="The Broad Institute Genomics Platform"/>
            <consortium name="The Broad Institute Genome Sequencing Center for Infectious Disease"/>
            <person name="Wu L."/>
            <person name="Ma J."/>
        </authorList>
    </citation>
    <scope>NUCLEOTIDE SEQUENCE [LARGE SCALE GENOMIC DNA]</scope>
    <source>
        <strain evidence="4">CGMCC 1.15342</strain>
    </source>
</reference>
<dbReference type="RefSeq" id="WP_188746220.1">
    <property type="nucleotide sequence ID" value="NZ_BMIK01000001.1"/>
</dbReference>
<name>A0ABQ1L0F4_9SPHI</name>
<feature type="signal peptide" evidence="1">
    <location>
        <begin position="1"/>
        <end position="22"/>
    </location>
</feature>
<organism evidence="3 4">
    <name type="scientific">Parapedobacter defluvii</name>
    <dbReference type="NCBI Taxonomy" id="2045106"/>
    <lineage>
        <taxon>Bacteria</taxon>
        <taxon>Pseudomonadati</taxon>
        <taxon>Bacteroidota</taxon>
        <taxon>Sphingobacteriia</taxon>
        <taxon>Sphingobacteriales</taxon>
        <taxon>Sphingobacteriaceae</taxon>
        <taxon>Parapedobacter</taxon>
    </lineage>
</organism>
<evidence type="ECO:0000259" key="2">
    <source>
        <dbReference type="Pfam" id="PF19089"/>
    </source>
</evidence>
<dbReference type="Pfam" id="PF19089">
    <property type="entry name" value="DUF5777"/>
    <property type="match status" value="1"/>
</dbReference>
<dbReference type="Proteomes" id="UP000597338">
    <property type="component" value="Unassembled WGS sequence"/>
</dbReference>
<dbReference type="SUPFAM" id="SSF56935">
    <property type="entry name" value="Porins"/>
    <property type="match status" value="1"/>
</dbReference>
<protein>
    <recommendedName>
        <fullName evidence="2">DUF5777 domain-containing protein</fullName>
    </recommendedName>
</protein>
<keyword evidence="1" id="KW-0732">Signal</keyword>
<keyword evidence="4" id="KW-1185">Reference proteome</keyword>